<accession>A0ABQ2UI81</accession>
<evidence type="ECO:0008006" key="3">
    <source>
        <dbReference type="Google" id="ProtNLM"/>
    </source>
</evidence>
<dbReference type="Proteomes" id="UP000649573">
    <property type="component" value="Unassembled WGS sequence"/>
</dbReference>
<proteinExistence type="predicted"/>
<keyword evidence="2" id="KW-1185">Reference proteome</keyword>
<name>A0ABQ2UI81_9PSEU</name>
<evidence type="ECO:0000313" key="2">
    <source>
        <dbReference type="Proteomes" id="UP000649573"/>
    </source>
</evidence>
<gene>
    <name evidence="1" type="ORF">GCM10010178_26650</name>
</gene>
<evidence type="ECO:0000313" key="1">
    <source>
        <dbReference type="EMBL" id="GGU32981.1"/>
    </source>
</evidence>
<comment type="caution">
    <text evidence="1">The sequence shown here is derived from an EMBL/GenBank/DDBJ whole genome shotgun (WGS) entry which is preliminary data.</text>
</comment>
<dbReference type="EMBL" id="BMRE01000008">
    <property type="protein sequence ID" value="GGU32981.1"/>
    <property type="molecule type" value="Genomic_DNA"/>
</dbReference>
<reference evidence="2" key="1">
    <citation type="journal article" date="2019" name="Int. J. Syst. Evol. Microbiol.">
        <title>The Global Catalogue of Microorganisms (GCM) 10K type strain sequencing project: providing services to taxonomists for standard genome sequencing and annotation.</title>
        <authorList>
            <consortium name="The Broad Institute Genomics Platform"/>
            <consortium name="The Broad Institute Genome Sequencing Center for Infectious Disease"/>
            <person name="Wu L."/>
            <person name="Ma J."/>
        </authorList>
    </citation>
    <scope>NUCLEOTIDE SEQUENCE [LARGE SCALE GENOMIC DNA]</scope>
    <source>
        <strain evidence="2">JCM 3296</strain>
    </source>
</reference>
<dbReference type="RefSeq" id="WP_189253937.1">
    <property type="nucleotide sequence ID" value="NZ_BMRE01000008.1"/>
</dbReference>
<protein>
    <recommendedName>
        <fullName evidence="3">GyrI-like small molecule binding domain-containing protein</fullName>
    </recommendedName>
</protein>
<organism evidence="1 2">
    <name type="scientific">Lentzea flava</name>
    <dbReference type="NCBI Taxonomy" id="103732"/>
    <lineage>
        <taxon>Bacteria</taxon>
        <taxon>Bacillati</taxon>
        <taxon>Actinomycetota</taxon>
        <taxon>Actinomycetes</taxon>
        <taxon>Pseudonocardiales</taxon>
        <taxon>Pseudonocardiaceae</taxon>
        <taxon>Lentzea</taxon>
    </lineage>
</organism>
<sequence length="129" mass="14480">MVALITRDDVEVLEHTVADELTAMSEAWDWFENLVGLKGRKMFARIDETAGTYTVCTPRLPGDSFDLAVGVLRGGRYRRTVLEGEPPALYGRIGPAMEELKAAGPWDSSRPLVEFYRRHTAIELWVPVT</sequence>